<keyword evidence="4 11" id="KW-0812">Transmembrane</keyword>
<keyword evidence="5" id="KW-0547">Nucleotide-binding</keyword>
<evidence type="ECO:0000256" key="4">
    <source>
        <dbReference type="ARBA" id="ARBA00022692"/>
    </source>
</evidence>
<organism evidence="13 14">
    <name type="scientific">Sanguibacter gelidistatuariae</name>
    <dbReference type="NCBI Taxonomy" id="1814289"/>
    <lineage>
        <taxon>Bacteria</taxon>
        <taxon>Bacillati</taxon>
        <taxon>Actinomycetota</taxon>
        <taxon>Actinomycetes</taxon>
        <taxon>Micrococcales</taxon>
        <taxon>Sanguibacteraceae</taxon>
        <taxon>Sanguibacter</taxon>
    </lineage>
</organism>
<keyword evidence="3" id="KW-0808">Transferase</keyword>
<feature type="domain" description="Sensor protein KdpD transmembrane" evidence="12">
    <location>
        <begin position="3"/>
        <end position="108"/>
    </location>
</feature>
<accession>A0A1G6GPH8</accession>
<dbReference type="InterPro" id="IPR025201">
    <property type="entry name" value="KdpD_TM"/>
</dbReference>
<evidence type="ECO:0000313" key="13">
    <source>
        <dbReference type="EMBL" id="SDB83839.1"/>
    </source>
</evidence>
<keyword evidence="14" id="KW-1185">Reference proteome</keyword>
<proteinExistence type="predicted"/>
<keyword evidence="2" id="KW-0597">Phosphoprotein</keyword>
<evidence type="ECO:0000256" key="11">
    <source>
        <dbReference type="SAM" id="Phobius"/>
    </source>
</evidence>
<dbReference type="InterPro" id="IPR038318">
    <property type="entry name" value="KdpD_sf"/>
</dbReference>
<evidence type="ECO:0000256" key="1">
    <source>
        <dbReference type="ARBA" id="ARBA00004141"/>
    </source>
</evidence>
<keyword evidence="10 11" id="KW-0472">Membrane</keyword>
<keyword evidence="8 11" id="KW-1133">Transmembrane helix</keyword>
<evidence type="ECO:0000256" key="6">
    <source>
        <dbReference type="ARBA" id="ARBA00022777"/>
    </source>
</evidence>
<evidence type="ECO:0000259" key="12">
    <source>
        <dbReference type="Pfam" id="PF13493"/>
    </source>
</evidence>
<feature type="transmembrane region" description="Helical" evidence="11">
    <location>
        <begin position="24"/>
        <end position="42"/>
    </location>
</feature>
<evidence type="ECO:0000256" key="5">
    <source>
        <dbReference type="ARBA" id="ARBA00022741"/>
    </source>
</evidence>
<evidence type="ECO:0000256" key="8">
    <source>
        <dbReference type="ARBA" id="ARBA00022989"/>
    </source>
</evidence>
<name>A0A1G6GPH8_9MICO</name>
<protein>
    <recommendedName>
        <fullName evidence="12">Sensor protein KdpD transmembrane domain-containing protein</fullName>
    </recommendedName>
</protein>
<feature type="transmembrane region" description="Helical" evidence="11">
    <location>
        <begin position="80"/>
        <end position="98"/>
    </location>
</feature>
<evidence type="ECO:0000256" key="3">
    <source>
        <dbReference type="ARBA" id="ARBA00022679"/>
    </source>
</evidence>
<dbReference type="Proteomes" id="UP000199039">
    <property type="component" value="Unassembled WGS sequence"/>
</dbReference>
<comment type="subcellular location">
    <subcellularLocation>
        <location evidence="1">Membrane</location>
        <topology evidence="1">Multi-pass membrane protein</topology>
    </subcellularLocation>
</comment>
<evidence type="ECO:0000313" key="14">
    <source>
        <dbReference type="Proteomes" id="UP000199039"/>
    </source>
</evidence>
<dbReference type="STRING" id="1814289.SAMN05216410_0343"/>
<keyword evidence="6" id="KW-0418">Kinase</keyword>
<dbReference type="GO" id="GO:0016020">
    <property type="term" value="C:membrane"/>
    <property type="evidence" value="ECO:0007669"/>
    <property type="project" value="UniProtKB-SubCell"/>
</dbReference>
<keyword evidence="9" id="KW-0902">Two-component regulatory system</keyword>
<dbReference type="GO" id="GO:0000160">
    <property type="term" value="P:phosphorelay signal transduction system"/>
    <property type="evidence" value="ECO:0007669"/>
    <property type="project" value="UniProtKB-KW"/>
</dbReference>
<gene>
    <name evidence="13" type="ORF">SAMN05216410_0343</name>
</gene>
<dbReference type="AlphaFoldDB" id="A0A1G6GPH8"/>
<dbReference type="Pfam" id="PF13493">
    <property type="entry name" value="DUF4118"/>
    <property type="match status" value="1"/>
</dbReference>
<dbReference type="GO" id="GO:0016301">
    <property type="term" value="F:kinase activity"/>
    <property type="evidence" value="ECO:0007669"/>
    <property type="project" value="UniProtKB-KW"/>
</dbReference>
<evidence type="ECO:0000256" key="9">
    <source>
        <dbReference type="ARBA" id="ARBA00023012"/>
    </source>
</evidence>
<reference evidence="13 14" key="1">
    <citation type="submission" date="2016-09" db="EMBL/GenBank/DDBJ databases">
        <authorList>
            <person name="Capua I."/>
            <person name="De Benedictis P."/>
            <person name="Joannis T."/>
            <person name="Lombin L.H."/>
            <person name="Cattoli G."/>
        </authorList>
    </citation>
    <scope>NUCLEOTIDE SEQUENCE [LARGE SCALE GENOMIC DNA]</scope>
    <source>
        <strain evidence="13 14">ISLP-3</strain>
    </source>
</reference>
<evidence type="ECO:0000256" key="7">
    <source>
        <dbReference type="ARBA" id="ARBA00022840"/>
    </source>
</evidence>
<dbReference type="EMBL" id="FMYH01000001">
    <property type="protein sequence ID" value="SDB83839.1"/>
    <property type="molecule type" value="Genomic_DNA"/>
</dbReference>
<keyword evidence="7" id="KW-0067">ATP-binding</keyword>
<evidence type="ECO:0000256" key="10">
    <source>
        <dbReference type="ARBA" id="ARBA00023136"/>
    </source>
</evidence>
<dbReference type="GO" id="GO:0005524">
    <property type="term" value="F:ATP binding"/>
    <property type="evidence" value="ECO:0007669"/>
    <property type="project" value="UniProtKB-KW"/>
</dbReference>
<evidence type="ECO:0000256" key="2">
    <source>
        <dbReference type="ARBA" id="ARBA00022553"/>
    </source>
</evidence>
<sequence>MLAVALVVPFVVCAVLYFFRDSVVNTNAALVLVLVVVAVAATGYRAAGIIAALSCGMWFDFFLSPPYHRFAITDRTDIETTVLLLLVGVAVTEIALWGRRQQAGSSRRDGYLAGIVEAANTVATGSATPSALIEHVERQIVTILDIDDCRFDSGTGARHPRLNNDGSVSRQDHVINVDRDGLPTDDRIELLIENGGSVHGRFLLTASTRIARPDLDQRLVAVTLAGQVGAALAATTGTTT</sequence>
<dbReference type="Gene3D" id="1.20.120.620">
    <property type="entry name" value="Backbone structure of the membrane domain of e. Coli histidine kinase receptor kdpd"/>
    <property type="match status" value="1"/>
</dbReference>